<dbReference type="Proteomes" id="UP000801492">
    <property type="component" value="Unassembled WGS sequence"/>
</dbReference>
<comment type="caution">
    <text evidence="2">The sequence shown here is derived from an EMBL/GenBank/DDBJ whole genome shotgun (WGS) entry which is preliminary data.</text>
</comment>
<keyword evidence="3" id="KW-1185">Reference proteome</keyword>
<evidence type="ECO:0000313" key="2">
    <source>
        <dbReference type="EMBL" id="KAF2884234.1"/>
    </source>
</evidence>
<evidence type="ECO:0000313" key="3">
    <source>
        <dbReference type="Proteomes" id="UP000801492"/>
    </source>
</evidence>
<gene>
    <name evidence="2" type="ORF">ILUMI_21926</name>
</gene>
<feature type="compositionally biased region" description="Low complexity" evidence="1">
    <location>
        <begin position="110"/>
        <end position="136"/>
    </location>
</feature>
<organism evidence="2 3">
    <name type="scientific">Ignelater luminosus</name>
    <name type="common">Cucubano</name>
    <name type="synonym">Pyrophorus luminosus</name>
    <dbReference type="NCBI Taxonomy" id="2038154"/>
    <lineage>
        <taxon>Eukaryota</taxon>
        <taxon>Metazoa</taxon>
        <taxon>Ecdysozoa</taxon>
        <taxon>Arthropoda</taxon>
        <taxon>Hexapoda</taxon>
        <taxon>Insecta</taxon>
        <taxon>Pterygota</taxon>
        <taxon>Neoptera</taxon>
        <taxon>Endopterygota</taxon>
        <taxon>Coleoptera</taxon>
        <taxon>Polyphaga</taxon>
        <taxon>Elateriformia</taxon>
        <taxon>Elateroidea</taxon>
        <taxon>Elateridae</taxon>
        <taxon>Agrypninae</taxon>
        <taxon>Pyrophorini</taxon>
        <taxon>Ignelater</taxon>
    </lineage>
</organism>
<feature type="region of interest" description="Disordered" evidence="1">
    <location>
        <begin position="194"/>
        <end position="267"/>
    </location>
</feature>
<name>A0A8K0G391_IGNLU</name>
<protein>
    <submittedName>
        <fullName evidence="2">Uncharacterized protein</fullName>
    </submittedName>
</protein>
<dbReference type="AlphaFoldDB" id="A0A8K0G391"/>
<reference evidence="2" key="1">
    <citation type="submission" date="2019-08" db="EMBL/GenBank/DDBJ databases">
        <title>The genome of the North American firefly Photinus pyralis.</title>
        <authorList>
            <consortium name="Photinus pyralis genome working group"/>
            <person name="Fallon T.R."/>
            <person name="Sander Lower S.E."/>
            <person name="Weng J.-K."/>
        </authorList>
    </citation>
    <scope>NUCLEOTIDE SEQUENCE</scope>
    <source>
        <strain evidence="2">TRF0915ILg1</strain>
        <tissue evidence="2">Whole body</tissue>
    </source>
</reference>
<dbReference type="EMBL" id="VTPC01090207">
    <property type="protein sequence ID" value="KAF2884234.1"/>
    <property type="molecule type" value="Genomic_DNA"/>
</dbReference>
<feature type="compositionally biased region" description="Low complexity" evidence="1">
    <location>
        <begin position="222"/>
        <end position="246"/>
    </location>
</feature>
<dbReference type="OrthoDB" id="296386at2759"/>
<sequence length="355" mass="38545">MTATQTILLIVALEHIMLCIRFVITCAIPDIPAWLATEMAKIEWARREASRASTTGTPSPDDAMIKLIGRFSVSPSHSLVKETSTEKIDKKLKEAESEMLHEIVESRNATPVSATPSLSPTTPGPTTSTSKSHHATTVSITADSIQEIPPFRPRKSKEWVAVEGEPSHHLTIGPSGGAEWTRRLKEDADIHRSTDCITSKDASSSDSDLLRSSPVWPPRPRSPSGSNSINNNAPAARARPAPVDANLSDSTRSISSQEADDQVKSSAEELAAKKTRVKQSLMKRARSVAIFSLKLKERRAREAQEKANKPAVTPTAPLPPPQSVGGELSCIPIEKLIQVEDLRRNAQRPNQSGTL</sequence>
<evidence type="ECO:0000256" key="1">
    <source>
        <dbReference type="SAM" id="MobiDB-lite"/>
    </source>
</evidence>
<feature type="compositionally biased region" description="Low complexity" evidence="1">
    <location>
        <begin position="199"/>
        <end position="214"/>
    </location>
</feature>
<accession>A0A8K0G391</accession>
<feature type="region of interest" description="Disordered" evidence="1">
    <location>
        <begin position="301"/>
        <end position="327"/>
    </location>
</feature>
<feature type="region of interest" description="Disordered" evidence="1">
    <location>
        <begin position="106"/>
        <end position="136"/>
    </location>
</feature>
<proteinExistence type="predicted"/>
<feature type="compositionally biased region" description="Polar residues" evidence="1">
    <location>
        <begin position="247"/>
        <end position="257"/>
    </location>
</feature>